<dbReference type="Pfam" id="PF20260">
    <property type="entry name" value="PUA_4"/>
    <property type="match status" value="1"/>
</dbReference>
<comment type="catalytic activity">
    <reaction evidence="11 12">
        <text>uridine(1498) in 16S rRNA + S-adenosyl-L-methionine = N(3)-methyluridine(1498) in 16S rRNA + S-adenosyl-L-homocysteine + H(+)</text>
        <dbReference type="Rhea" id="RHEA:42920"/>
        <dbReference type="Rhea" id="RHEA-COMP:10283"/>
        <dbReference type="Rhea" id="RHEA-COMP:10284"/>
        <dbReference type="ChEBI" id="CHEBI:15378"/>
        <dbReference type="ChEBI" id="CHEBI:57856"/>
        <dbReference type="ChEBI" id="CHEBI:59789"/>
        <dbReference type="ChEBI" id="CHEBI:65315"/>
        <dbReference type="ChEBI" id="CHEBI:74502"/>
        <dbReference type="EC" id="2.1.1.193"/>
    </reaction>
</comment>
<comment type="function">
    <text evidence="10 12">Specifically methylates the N3 position of the uracil ring of uridine 1498 (m3U1498) in 16S rRNA. Acts on the fully assembled 30S ribosomal subunit.</text>
</comment>
<evidence type="ECO:0000256" key="1">
    <source>
        <dbReference type="ARBA" id="ARBA00004496"/>
    </source>
</evidence>
<accession>U6B5P3</accession>
<dbReference type="STRING" id="1261131.lam_812"/>
<dbReference type="SUPFAM" id="SSF88697">
    <property type="entry name" value="PUA domain-like"/>
    <property type="match status" value="1"/>
</dbReference>
<dbReference type="EC" id="2.1.1.193" evidence="3 12"/>
<dbReference type="PIRSF" id="PIRSF015601">
    <property type="entry name" value="MTase_slr0722"/>
    <property type="match status" value="1"/>
</dbReference>
<dbReference type="KEGG" id="lar:lam_812"/>
<evidence type="ECO:0000256" key="7">
    <source>
        <dbReference type="ARBA" id="ARBA00022603"/>
    </source>
</evidence>
<dbReference type="GO" id="GO:0005737">
    <property type="term" value="C:cytoplasm"/>
    <property type="evidence" value="ECO:0007669"/>
    <property type="project" value="UniProtKB-SubCell"/>
</dbReference>
<keyword evidence="16" id="KW-1185">Reference proteome</keyword>
<evidence type="ECO:0000259" key="14">
    <source>
        <dbReference type="Pfam" id="PF20260"/>
    </source>
</evidence>
<dbReference type="Proteomes" id="UP000017862">
    <property type="component" value="Chromosome"/>
</dbReference>
<dbReference type="InterPro" id="IPR046886">
    <property type="entry name" value="RsmE_MTase_dom"/>
</dbReference>
<evidence type="ECO:0000313" key="15">
    <source>
        <dbReference type="EMBL" id="AHA28153.1"/>
    </source>
</evidence>
<sequence>MKYSSNIKRLFVDFPLSNGYKGKASEYQYNYLSNVLRMKEGENILLFNGKDGEWMGEISYKDTKGIILKVIDQTKTQTQPFDLQYIFSPIKNKRLIYMIQKSVEMGAGSIHPVITKYTQNKNYNMDRIRTYIISAAEQCNIISIPSIYPPVELDVILENWDNNRLIIFADETYNEKNSLNILKKIPNKSPLAILVGPEGGYHPEEIKKLRSLPFVIPISLGPRILRSDTAAVAIMALVQSICGDWYRLL</sequence>
<evidence type="ECO:0000256" key="6">
    <source>
        <dbReference type="ARBA" id="ARBA00022552"/>
    </source>
</evidence>
<dbReference type="CDD" id="cd18084">
    <property type="entry name" value="RsmE-like"/>
    <property type="match status" value="1"/>
</dbReference>
<keyword evidence="7 12" id="KW-0489">Methyltransferase</keyword>
<dbReference type="PANTHER" id="PTHR30027">
    <property type="entry name" value="RIBOSOMAL RNA SMALL SUBUNIT METHYLTRANSFERASE E"/>
    <property type="match status" value="1"/>
</dbReference>
<reference evidence="15 16" key="1">
    <citation type="journal article" date="2014" name="Mol. Plant Microbe Interact.">
        <title>The complete genome sequence of Candidatus Liberibacter americanus, associated with citrus Huanglongbing.</title>
        <authorList>
            <person name="Wulff N.A."/>
            <person name="Zhang S."/>
            <person name="Setubal J.C."/>
            <person name="Almeida N.F."/>
            <person name="Martins E.C."/>
            <person name="Harakava R."/>
            <person name="Kumar D."/>
            <person name="Rangel L.T."/>
            <person name="Foissac X."/>
            <person name="Bove J."/>
            <person name="Gabriel D.W."/>
        </authorList>
    </citation>
    <scope>NUCLEOTIDE SEQUENCE [LARGE SCALE GENOMIC DNA]</scope>
    <source>
        <strain evidence="15 16">Sao Paulo</strain>
    </source>
</reference>
<dbReference type="Gene3D" id="3.40.1280.10">
    <property type="match status" value="1"/>
</dbReference>
<feature type="domain" description="Ribosomal RNA small subunit methyltransferase E methyltransferase" evidence="13">
    <location>
        <begin position="79"/>
        <end position="239"/>
    </location>
</feature>
<evidence type="ECO:0000256" key="10">
    <source>
        <dbReference type="ARBA" id="ARBA00025699"/>
    </source>
</evidence>
<evidence type="ECO:0000256" key="12">
    <source>
        <dbReference type="PIRNR" id="PIRNR015601"/>
    </source>
</evidence>
<comment type="similarity">
    <text evidence="2 12">Belongs to the RNA methyltransferase RsmE family.</text>
</comment>
<dbReference type="RefSeq" id="WP_007557423.1">
    <property type="nucleotide sequence ID" value="NC_022793.1"/>
</dbReference>
<dbReference type="InterPro" id="IPR029028">
    <property type="entry name" value="Alpha/beta_knot_MTases"/>
</dbReference>
<dbReference type="Pfam" id="PF04452">
    <property type="entry name" value="Methyltrans_RNA"/>
    <property type="match status" value="1"/>
</dbReference>
<keyword evidence="9 12" id="KW-0949">S-adenosyl-L-methionine</keyword>
<dbReference type="NCBIfam" id="TIGR00046">
    <property type="entry name" value="RsmE family RNA methyltransferase"/>
    <property type="match status" value="1"/>
</dbReference>
<evidence type="ECO:0000256" key="5">
    <source>
        <dbReference type="ARBA" id="ARBA00022490"/>
    </source>
</evidence>
<dbReference type="HOGENOM" id="CLU_067442_4_0_5"/>
<evidence type="ECO:0000259" key="13">
    <source>
        <dbReference type="Pfam" id="PF04452"/>
    </source>
</evidence>
<dbReference type="eggNOG" id="COG1385">
    <property type="taxonomic scope" value="Bacteria"/>
</dbReference>
<dbReference type="AlphaFoldDB" id="U6B5P3"/>
<keyword evidence="8 12" id="KW-0808">Transferase</keyword>
<dbReference type="EMBL" id="CP006604">
    <property type="protein sequence ID" value="AHA28153.1"/>
    <property type="molecule type" value="Genomic_DNA"/>
</dbReference>
<evidence type="ECO:0000313" key="16">
    <source>
        <dbReference type="Proteomes" id="UP000017862"/>
    </source>
</evidence>
<dbReference type="InterPro" id="IPR006700">
    <property type="entry name" value="RsmE"/>
</dbReference>
<evidence type="ECO:0000256" key="8">
    <source>
        <dbReference type="ARBA" id="ARBA00022679"/>
    </source>
</evidence>
<evidence type="ECO:0000256" key="9">
    <source>
        <dbReference type="ARBA" id="ARBA00022691"/>
    </source>
</evidence>
<protein>
    <recommendedName>
        <fullName evidence="4 12">Ribosomal RNA small subunit methyltransferase E</fullName>
        <ecNumber evidence="3 12">2.1.1.193</ecNumber>
    </recommendedName>
</protein>
<comment type="subcellular location">
    <subcellularLocation>
        <location evidence="1 12">Cytoplasm</location>
    </subcellularLocation>
</comment>
<name>U6B5P3_9HYPH</name>
<keyword evidence="5 12" id="KW-0963">Cytoplasm</keyword>
<proteinExistence type="inferred from homology"/>
<dbReference type="Gene3D" id="2.40.240.20">
    <property type="entry name" value="Hypothetical PUA domain-like, domain 1"/>
    <property type="match status" value="1"/>
</dbReference>
<evidence type="ECO:0000256" key="2">
    <source>
        <dbReference type="ARBA" id="ARBA00005528"/>
    </source>
</evidence>
<dbReference type="InterPro" id="IPR029026">
    <property type="entry name" value="tRNA_m1G_MTases_N"/>
</dbReference>
<feature type="domain" description="Ribosomal RNA small subunit methyltransferase E PUA-like" evidence="14">
    <location>
        <begin position="28"/>
        <end position="70"/>
    </location>
</feature>
<evidence type="ECO:0000256" key="3">
    <source>
        <dbReference type="ARBA" id="ARBA00012328"/>
    </source>
</evidence>
<dbReference type="SUPFAM" id="SSF75217">
    <property type="entry name" value="alpha/beta knot"/>
    <property type="match status" value="1"/>
</dbReference>
<evidence type="ECO:0000256" key="11">
    <source>
        <dbReference type="ARBA" id="ARBA00047944"/>
    </source>
</evidence>
<dbReference type="GO" id="GO:0070475">
    <property type="term" value="P:rRNA base methylation"/>
    <property type="evidence" value="ECO:0007669"/>
    <property type="project" value="TreeGrafter"/>
</dbReference>
<gene>
    <name evidence="15" type="ORF">lam_812</name>
</gene>
<dbReference type="InterPro" id="IPR046887">
    <property type="entry name" value="RsmE_PUA-like"/>
</dbReference>
<dbReference type="PATRIC" id="fig|1261131.3.peg.781"/>
<dbReference type="PANTHER" id="PTHR30027:SF3">
    <property type="entry name" value="16S RRNA (URACIL(1498)-N(3))-METHYLTRANSFERASE"/>
    <property type="match status" value="1"/>
</dbReference>
<organism evidence="15 16">
    <name type="scientific">Candidatus Liberibacter americanus str. Sao Paulo</name>
    <dbReference type="NCBI Taxonomy" id="1261131"/>
    <lineage>
        <taxon>Bacteria</taxon>
        <taxon>Pseudomonadati</taxon>
        <taxon>Pseudomonadota</taxon>
        <taxon>Alphaproteobacteria</taxon>
        <taxon>Hyphomicrobiales</taxon>
        <taxon>Rhizobiaceae</taxon>
        <taxon>Liberibacter</taxon>
    </lineage>
</organism>
<evidence type="ECO:0000256" key="4">
    <source>
        <dbReference type="ARBA" id="ARBA00013673"/>
    </source>
</evidence>
<dbReference type="InterPro" id="IPR015947">
    <property type="entry name" value="PUA-like_sf"/>
</dbReference>
<keyword evidence="6 12" id="KW-0698">rRNA processing</keyword>
<dbReference type="NCBIfam" id="NF008696">
    <property type="entry name" value="PRK11713.3-5"/>
    <property type="match status" value="1"/>
</dbReference>
<dbReference type="GO" id="GO:0070042">
    <property type="term" value="F:rRNA (uridine-N3-)-methyltransferase activity"/>
    <property type="evidence" value="ECO:0007669"/>
    <property type="project" value="TreeGrafter"/>
</dbReference>